<gene>
    <name evidence="2" type="ORF">AWJ20_4833</name>
</gene>
<keyword evidence="1" id="KW-0812">Transmembrane</keyword>
<accession>A0A167EBT9</accession>
<dbReference type="RefSeq" id="XP_018736359.1">
    <property type="nucleotide sequence ID" value="XM_018881930.1"/>
</dbReference>
<dbReference type="KEGG" id="slb:AWJ20_4833"/>
<protein>
    <submittedName>
        <fullName evidence="2">Uncharacterized protein</fullName>
    </submittedName>
</protein>
<dbReference type="OrthoDB" id="2147978at2759"/>
<keyword evidence="1" id="KW-0472">Membrane</keyword>
<reference evidence="2 3" key="1">
    <citation type="submission" date="2016-02" db="EMBL/GenBank/DDBJ databases">
        <title>Complete genome sequence and transcriptome regulation of the pentose utilising yeast Sugiyamaella lignohabitans.</title>
        <authorList>
            <person name="Bellasio M."/>
            <person name="Peymann A."/>
            <person name="Valli M."/>
            <person name="Sipitzky M."/>
            <person name="Graf A."/>
            <person name="Sauer M."/>
            <person name="Marx H."/>
            <person name="Mattanovich D."/>
        </authorList>
    </citation>
    <scope>NUCLEOTIDE SEQUENCE [LARGE SCALE GENOMIC DNA]</scope>
    <source>
        <strain evidence="2 3">CBS 10342</strain>
    </source>
</reference>
<dbReference type="GeneID" id="30037008"/>
<dbReference type="Proteomes" id="UP000189580">
    <property type="component" value="Chromosome d"/>
</dbReference>
<dbReference type="EMBL" id="CP014502">
    <property type="protein sequence ID" value="ANB13882.1"/>
    <property type="molecule type" value="Genomic_DNA"/>
</dbReference>
<evidence type="ECO:0000256" key="1">
    <source>
        <dbReference type="SAM" id="Phobius"/>
    </source>
</evidence>
<keyword evidence="3" id="KW-1185">Reference proteome</keyword>
<feature type="transmembrane region" description="Helical" evidence="1">
    <location>
        <begin position="166"/>
        <end position="185"/>
    </location>
</feature>
<evidence type="ECO:0000313" key="3">
    <source>
        <dbReference type="Proteomes" id="UP000189580"/>
    </source>
</evidence>
<keyword evidence="1" id="KW-1133">Transmembrane helix</keyword>
<organism evidence="2 3">
    <name type="scientific">Sugiyamaella lignohabitans</name>
    <dbReference type="NCBI Taxonomy" id="796027"/>
    <lineage>
        <taxon>Eukaryota</taxon>
        <taxon>Fungi</taxon>
        <taxon>Dikarya</taxon>
        <taxon>Ascomycota</taxon>
        <taxon>Saccharomycotina</taxon>
        <taxon>Dipodascomycetes</taxon>
        <taxon>Dipodascales</taxon>
        <taxon>Trichomonascaceae</taxon>
        <taxon>Sugiyamaella</taxon>
    </lineage>
</organism>
<proteinExistence type="predicted"/>
<evidence type="ECO:0000313" key="2">
    <source>
        <dbReference type="EMBL" id="ANB13882.1"/>
    </source>
</evidence>
<dbReference type="AlphaFoldDB" id="A0A167EBT9"/>
<name>A0A167EBT9_9ASCO</name>
<sequence>MLSRSVLAQARTIGSSRIAGRRTGAMASTILQRGLKFQSKQYNPSPGFSVFSEELEQEIRHKLTSLPSSNKVFQNADGTARNPSDEELKVVAELGVLAQGDRATFLDRFRLSQEQRELLAENSYLLDDYVNNGKRILDKIPVEDPTTGEITWTVIRENQKEGWENLIYYGYVPALLISLFFALFLDKENISDWAMEELRLRAQERYNSGMEEINNSELSAEERKKQDALIVERIISGDYDRLAGLRKAGSDLPASLL</sequence>